<feature type="region of interest" description="Disordered" evidence="1">
    <location>
        <begin position="191"/>
        <end position="217"/>
    </location>
</feature>
<gene>
    <name evidence="3" type="ORF">ABID44_001388</name>
</gene>
<name>A0ABV2KLW2_9HYPH</name>
<organism evidence="3 4">
    <name type="scientific">Aquamicrobium ahrensii</name>
    <dbReference type="NCBI Taxonomy" id="469551"/>
    <lineage>
        <taxon>Bacteria</taxon>
        <taxon>Pseudomonadati</taxon>
        <taxon>Pseudomonadota</taxon>
        <taxon>Alphaproteobacteria</taxon>
        <taxon>Hyphomicrobiales</taxon>
        <taxon>Phyllobacteriaceae</taxon>
        <taxon>Aquamicrobium</taxon>
    </lineage>
</organism>
<dbReference type="EMBL" id="JBEPMN010000003">
    <property type="protein sequence ID" value="MET3661073.1"/>
    <property type="molecule type" value="Genomic_DNA"/>
</dbReference>
<sequence>MVQSVLFFLLGFLCAGFIALLVAPPIWRRAVNLTHKRLEAALPLTRSELQADKDRVRADFAMQARRLEMTIAALQDKEASQKVEIGRLEQRARTVDANKAELSQIISTLEDRIGQLTSQIEEGETKASRQEALLAGTRQKLQEWEEEAGKLARQYEEASFLASTRQIELVGRESELDKQAMDITQIRGQMREMEQRAREAKSQADSAREALKVEQKRSADLDDRVERLLSTVADRDEKLERRERELARMRDKDKVGEVAGRKRAPARTSAKKRQSAQADDEAQFARLKADSDRLGQRLTQKNDKDAGKDDELREQMAVLAAEVVNMTAAREGTASPILQILSATENAQAGTPSLAERVRSLQGMGAGT</sequence>
<feature type="compositionally biased region" description="Basic and acidic residues" evidence="1">
    <location>
        <begin position="238"/>
        <end position="260"/>
    </location>
</feature>
<evidence type="ECO:0000313" key="4">
    <source>
        <dbReference type="Proteomes" id="UP001549143"/>
    </source>
</evidence>
<protein>
    <submittedName>
        <fullName evidence="3">Chromosome segregation ATPase</fullName>
    </submittedName>
</protein>
<feature type="compositionally biased region" description="Basic residues" evidence="1">
    <location>
        <begin position="261"/>
        <end position="274"/>
    </location>
</feature>
<evidence type="ECO:0000256" key="2">
    <source>
        <dbReference type="SAM" id="Phobius"/>
    </source>
</evidence>
<evidence type="ECO:0000256" key="1">
    <source>
        <dbReference type="SAM" id="MobiDB-lite"/>
    </source>
</evidence>
<keyword evidence="2" id="KW-1133">Transmembrane helix</keyword>
<comment type="caution">
    <text evidence="3">The sequence shown here is derived from an EMBL/GenBank/DDBJ whole genome shotgun (WGS) entry which is preliminary data.</text>
</comment>
<proteinExistence type="predicted"/>
<reference evidence="3 4" key="1">
    <citation type="submission" date="2024-06" db="EMBL/GenBank/DDBJ databases">
        <title>Genomic Encyclopedia of Type Strains, Phase IV (KMG-IV): sequencing the most valuable type-strain genomes for metagenomic binning, comparative biology and taxonomic classification.</title>
        <authorList>
            <person name="Goeker M."/>
        </authorList>
    </citation>
    <scope>NUCLEOTIDE SEQUENCE [LARGE SCALE GENOMIC DNA]</scope>
    <source>
        <strain evidence="3 4">DSM 19730</strain>
    </source>
</reference>
<feature type="transmembrane region" description="Helical" evidence="2">
    <location>
        <begin position="6"/>
        <end position="27"/>
    </location>
</feature>
<dbReference type="RefSeq" id="WP_354150952.1">
    <property type="nucleotide sequence ID" value="NZ_JBEPMN010000003.1"/>
</dbReference>
<dbReference type="Proteomes" id="UP001549143">
    <property type="component" value="Unassembled WGS sequence"/>
</dbReference>
<evidence type="ECO:0000313" key="3">
    <source>
        <dbReference type="EMBL" id="MET3661073.1"/>
    </source>
</evidence>
<keyword evidence="4" id="KW-1185">Reference proteome</keyword>
<feature type="region of interest" description="Disordered" evidence="1">
    <location>
        <begin position="238"/>
        <end position="310"/>
    </location>
</feature>
<keyword evidence="2" id="KW-0812">Transmembrane</keyword>
<feature type="compositionally biased region" description="Basic and acidic residues" evidence="1">
    <location>
        <begin position="287"/>
        <end position="310"/>
    </location>
</feature>
<keyword evidence="2" id="KW-0472">Membrane</keyword>
<accession>A0ABV2KLW2</accession>